<feature type="compositionally biased region" description="Basic and acidic residues" evidence="4">
    <location>
        <begin position="11"/>
        <end position="22"/>
    </location>
</feature>
<dbReference type="Proteomes" id="UP000095284">
    <property type="component" value="Unplaced"/>
</dbReference>
<dbReference type="WBParaSite" id="BXY_0386400.1">
    <property type="protein sequence ID" value="BXY_0386400.1"/>
    <property type="gene ID" value="BXY_0386400"/>
</dbReference>
<dbReference type="EMBL" id="CAJFCV020000005">
    <property type="protein sequence ID" value="CAG9122690.1"/>
    <property type="molecule type" value="Genomic_DNA"/>
</dbReference>
<dbReference type="GO" id="GO:0031048">
    <property type="term" value="P:regulatory ncRNA-mediated heterochromatin formation"/>
    <property type="evidence" value="ECO:0007669"/>
    <property type="project" value="TreeGrafter"/>
</dbReference>
<organism evidence="6 8">
    <name type="scientific">Bursaphelenchus xylophilus</name>
    <name type="common">Pinewood nematode worm</name>
    <name type="synonym">Aphelenchoides xylophilus</name>
    <dbReference type="NCBI Taxonomy" id="6326"/>
    <lineage>
        <taxon>Eukaryota</taxon>
        <taxon>Metazoa</taxon>
        <taxon>Ecdysozoa</taxon>
        <taxon>Nematoda</taxon>
        <taxon>Chromadorea</taxon>
        <taxon>Rhabditida</taxon>
        <taxon>Tylenchina</taxon>
        <taxon>Tylenchomorpha</taxon>
        <taxon>Aphelenchoidea</taxon>
        <taxon>Aphelenchoididae</taxon>
        <taxon>Bursaphelenchus</taxon>
    </lineage>
</organism>
<evidence type="ECO:0000313" key="7">
    <source>
        <dbReference type="Proteomes" id="UP000659654"/>
    </source>
</evidence>
<feature type="compositionally biased region" description="Basic and acidic residues" evidence="4">
    <location>
        <begin position="147"/>
        <end position="239"/>
    </location>
</feature>
<dbReference type="GO" id="GO:0071013">
    <property type="term" value="C:catalytic step 2 spliceosome"/>
    <property type="evidence" value="ECO:0007669"/>
    <property type="project" value="TreeGrafter"/>
</dbReference>
<dbReference type="EMBL" id="CAJFDI010000005">
    <property type="protein sequence ID" value="CAD5231484.1"/>
    <property type="molecule type" value="Genomic_DNA"/>
</dbReference>
<accession>A0A1I7RT10</accession>
<protein>
    <submittedName>
        <fullName evidence="5">(pine wood nematode) hypothetical protein</fullName>
    </submittedName>
</protein>
<comment type="similarity">
    <text evidence="2">Belongs to the NRDE2 family.</text>
</comment>
<feature type="region of interest" description="Disordered" evidence="4">
    <location>
        <begin position="1"/>
        <end position="82"/>
    </location>
</feature>
<reference evidence="8" key="1">
    <citation type="submission" date="2016-11" db="UniProtKB">
        <authorList>
            <consortium name="WormBaseParasite"/>
        </authorList>
    </citation>
    <scope>IDENTIFICATION</scope>
</reference>
<dbReference type="Proteomes" id="UP000582659">
    <property type="component" value="Unassembled WGS sequence"/>
</dbReference>
<gene>
    <name evidence="5" type="ORF">BXYJ_LOCUS11580</name>
</gene>
<reference evidence="5" key="2">
    <citation type="submission" date="2020-09" db="EMBL/GenBank/DDBJ databases">
        <authorList>
            <person name="Kikuchi T."/>
        </authorList>
    </citation>
    <scope>NUCLEOTIDE SEQUENCE</scope>
    <source>
        <strain evidence="5">Ka4C1</strain>
    </source>
</reference>
<dbReference type="InterPro" id="IPR013633">
    <property type="entry name" value="NRDE-2"/>
</dbReference>
<keyword evidence="7" id="KW-1185">Reference proteome</keyword>
<comment type="subcellular location">
    <subcellularLocation>
        <location evidence="1">Nucleus</location>
    </subcellularLocation>
</comment>
<dbReference type="OrthoDB" id="5804141at2759"/>
<evidence type="ECO:0000256" key="3">
    <source>
        <dbReference type="ARBA" id="ARBA00023242"/>
    </source>
</evidence>
<dbReference type="Proteomes" id="UP000659654">
    <property type="component" value="Unassembled WGS sequence"/>
</dbReference>
<dbReference type="PANTHER" id="PTHR13471">
    <property type="entry name" value="TETRATRICOPEPTIDE-LIKE HELICAL"/>
    <property type="match status" value="1"/>
</dbReference>
<proteinExistence type="inferred from homology"/>
<evidence type="ECO:0000256" key="4">
    <source>
        <dbReference type="SAM" id="MobiDB-lite"/>
    </source>
</evidence>
<dbReference type="Pfam" id="PF08424">
    <property type="entry name" value="NRDE-2"/>
    <property type="match status" value="1"/>
</dbReference>
<evidence type="ECO:0000313" key="8">
    <source>
        <dbReference type="WBParaSite" id="BXY_0386400.1"/>
    </source>
</evidence>
<keyword evidence="3" id="KW-0539">Nucleus</keyword>
<feature type="compositionally biased region" description="Polar residues" evidence="4">
    <location>
        <begin position="109"/>
        <end position="130"/>
    </location>
</feature>
<name>A0A1I7RT10_BURXY</name>
<feature type="compositionally biased region" description="Polar residues" evidence="4">
    <location>
        <begin position="288"/>
        <end position="301"/>
    </location>
</feature>
<feature type="compositionally biased region" description="Low complexity" evidence="4">
    <location>
        <begin position="35"/>
        <end position="55"/>
    </location>
</feature>
<evidence type="ECO:0000256" key="2">
    <source>
        <dbReference type="ARBA" id="ARBA00009265"/>
    </source>
</evidence>
<feature type="region of interest" description="Disordered" evidence="4">
    <location>
        <begin position="109"/>
        <end position="314"/>
    </location>
</feature>
<dbReference type="GO" id="GO:1902369">
    <property type="term" value="P:negative regulation of RNA catabolic process"/>
    <property type="evidence" value="ECO:0007669"/>
    <property type="project" value="TreeGrafter"/>
</dbReference>
<evidence type="ECO:0000256" key="1">
    <source>
        <dbReference type="ARBA" id="ARBA00004123"/>
    </source>
</evidence>
<dbReference type="PANTHER" id="PTHR13471:SF0">
    <property type="entry name" value="NUCLEAR EXOSOME REGULATOR NRDE2"/>
    <property type="match status" value="1"/>
</dbReference>
<evidence type="ECO:0000313" key="5">
    <source>
        <dbReference type="EMBL" id="CAD5231484.1"/>
    </source>
</evidence>
<evidence type="ECO:0000313" key="6">
    <source>
        <dbReference type="Proteomes" id="UP000095284"/>
    </source>
</evidence>
<sequence>MAKKSKLKRQLAAERKAEREKAQGINSGESHAEQPSSSAGPSRPASARPTLADLEPPAPPPLHPPTSRAPLDPRARAACDSRSIYSGLQLPEVPTPNLNQSQLFWSANQVPSTGFHPTNIFGSAQSNPQYSGRDRYYNENYGGGAVRQHDHQEGRSRPRADSHRDYRRNDSHRSRGYDTDRSRDRRSGHSRQREERSQRSGRHREFEDKLATQKILQEEEKEKEKKQREEEDKIRRENRSALSTVCLGNEDIYDSDESGGVPMDLEPDTRKRTQRSSLSPDKRFKAESISSGEENPGQVSDSESEGEIKDVPENPVTDLVKEMYELQFKQNPYLFNRKDFIIDCFKTEDDEKTIVPYIKENGVAFDEQVTNHLMNQNWDHTIQKCPPRSLYNAHPENKDALIPTKSERLNYLNVVLIPELNAKLNTQANNVAIWLQLLSAKDEIYILKSADRLSVSEMEKNEFLTEQLVIIDHLLDSLPGKDLEGVLTFKLEYSLRLKPEGYLEVAEEIFEKFIKSGKMVFSLKLWGCILKYFCINGAKTMYYIDQSIQVLVNFRFSRDHKQDFSAEKIDSFLFELVFYKAKLHMERSETHIVVSMLQAFTEFNFFYPPEMVKKSFVWKHGSFEKFWNSNLERIGEREAKSWREVKDSLNEVFQNQQRRNEAQFLRKQMIITHLEEINISGSQEMERYVELENIRQASYWQPLKFEHNLGEVMIQSPKYTAGFDADENVADDDDDCENIRCVTSDGFLKRIVKFDQIECVLSILRHPLETLDQKETARRLNVFKKRRKEMLMLLLSALKVPVEGKAVFNMERLFKSHLKALPMKSYQKFGFLKFLIRFSATLFKLEDSEFAEEIIATVTNAVEEYFSNLDGSRFSSQWPAFQKWTFNQFFVEEGKQALNIFLRAKLLEVEANVKRYSKAAHFVNGRNLLANDKDLLERMVKILIEAGDPIRGHLPNRVISLWMTTMIADYLESIRAESGKVKDNIPFLSKARLLWMYRSQGHKLNQFFDEKVKIFSLDMEQSAQAYKEMYESTPVDESDNFGILGTVKDLTLKLYDMMEWEKTGQSIYEDLHKNRGAQKNSEEEKEKLEGTNFVEASRISKLFRLERVEQLAQCDLLQRRDRYYEWAAHCLNVYPFDPKVWRHGIKLDSVSPKLERLLPETRNRMKSPSVRVFHQAIKVLRSFVDAERTFLCSASSSTCMKGYLRSLSEDLVLLQTSLPFPETFATRLALLYEMKIAKRTNKTAPDFTEACKFFQNHFRSQQYSKILKLCGLEFKPLQEFRNYSPDQFLWFTSLDEVDLLLREH</sequence>